<organism evidence="2 3">
    <name type="scientific">Cuscuta campestris</name>
    <dbReference type="NCBI Taxonomy" id="132261"/>
    <lineage>
        <taxon>Eukaryota</taxon>
        <taxon>Viridiplantae</taxon>
        <taxon>Streptophyta</taxon>
        <taxon>Embryophyta</taxon>
        <taxon>Tracheophyta</taxon>
        <taxon>Spermatophyta</taxon>
        <taxon>Magnoliopsida</taxon>
        <taxon>eudicotyledons</taxon>
        <taxon>Gunneridae</taxon>
        <taxon>Pentapetalae</taxon>
        <taxon>asterids</taxon>
        <taxon>lamiids</taxon>
        <taxon>Solanales</taxon>
        <taxon>Convolvulaceae</taxon>
        <taxon>Cuscuteae</taxon>
        <taxon>Cuscuta</taxon>
        <taxon>Cuscuta subgen. Grammica</taxon>
        <taxon>Cuscuta sect. Cleistogrammica</taxon>
    </lineage>
</organism>
<accession>A0A484NDZ8</accession>
<evidence type="ECO:0000313" key="3">
    <source>
        <dbReference type="Proteomes" id="UP000595140"/>
    </source>
</evidence>
<proteinExistence type="predicted"/>
<sequence>MSHQGIWSERPSFSDEELSPVPSSFYRGYEAALGRPMGGASEESKSPRDTQKVMGTHTASTADGSCVKDVVQFFLKIGHSQQRYEKESRSTSKVLDEMSQPFQQRSKSIAPFGGI</sequence>
<feature type="region of interest" description="Disordered" evidence="1">
    <location>
        <begin position="34"/>
        <end position="60"/>
    </location>
</feature>
<feature type="region of interest" description="Disordered" evidence="1">
    <location>
        <begin position="1"/>
        <end position="20"/>
    </location>
</feature>
<dbReference type="Proteomes" id="UP000595140">
    <property type="component" value="Unassembled WGS sequence"/>
</dbReference>
<name>A0A484NDZ8_9ASTE</name>
<dbReference type="AlphaFoldDB" id="A0A484NDZ8"/>
<evidence type="ECO:0000256" key="1">
    <source>
        <dbReference type="SAM" id="MobiDB-lite"/>
    </source>
</evidence>
<evidence type="ECO:0000313" key="2">
    <source>
        <dbReference type="EMBL" id="VFQ99300.1"/>
    </source>
</evidence>
<feature type="compositionally biased region" description="Basic and acidic residues" evidence="1">
    <location>
        <begin position="42"/>
        <end position="51"/>
    </location>
</feature>
<dbReference type="OrthoDB" id="206201at2759"/>
<protein>
    <submittedName>
        <fullName evidence="2">Uncharacterized protein</fullName>
    </submittedName>
</protein>
<gene>
    <name evidence="2" type="ORF">CCAM_LOCUS41076</name>
</gene>
<feature type="compositionally biased region" description="Basic and acidic residues" evidence="1">
    <location>
        <begin position="85"/>
        <end position="96"/>
    </location>
</feature>
<feature type="region of interest" description="Disordered" evidence="1">
    <location>
        <begin position="85"/>
        <end position="115"/>
    </location>
</feature>
<reference evidence="2 3" key="1">
    <citation type="submission" date="2018-04" db="EMBL/GenBank/DDBJ databases">
        <authorList>
            <person name="Vogel A."/>
        </authorList>
    </citation>
    <scope>NUCLEOTIDE SEQUENCE [LARGE SCALE GENOMIC DNA]</scope>
</reference>
<dbReference type="EMBL" id="OOIL02006652">
    <property type="protein sequence ID" value="VFQ99300.1"/>
    <property type="molecule type" value="Genomic_DNA"/>
</dbReference>
<keyword evidence="3" id="KW-1185">Reference proteome</keyword>